<organism evidence="1 2">
    <name type="scientific">Leptospira stimsonii</name>
    <dbReference type="NCBI Taxonomy" id="2202203"/>
    <lineage>
        <taxon>Bacteria</taxon>
        <taxon>Pseudomonadati</taxon>
        <taxon>Spirochaetota</taxon>
        <taxon>Spirochaetia</taxon>
        <taxon>Leptospirales</taxon>
        <taxon>Leptospiraceae</taxon>
        <taxon>Leptospira</taxon>
    </lineage>
</organism>
<evidence type="ECO:0000313" key="2">
    <source>
        <dbReference type="Proteomes" id="UP000297422"/>
    </source>
</evidence>
<proteinExistence type="predicted"/>
<comment type="caution">
    <text evidence="1">The sequence shown here is derived from an EMBL/GenBank/DDBJ whole genome shotgun (WGS) entry which is preliminary data.</text>
</comment>
<protein>
    <submittedName>
        <fullName evidence="1">Uncharacterized protein</fullName>
    </submittedName>
</protein>
<name>A0ABY2N1U4_9LEPT</name>
<dbReference type="Proteomes" id="UP000297422">
    <property type="component" value="Unassembled WGS sequence"/>
</dbReference>
<dbReference type="RefSeq" id="WP_135685473.1">
    <property type="nucleotide sequence ID" value="NZ_RQEQ01000027.1"/>
</dbReference>
<sequence>MKDSNLFIFIFRDAKGPDEIGDENWSLSDQILRIYSSLLINDIFFNEPTHRPRPFVLTGEYGKDSVTLQMISEINKPISLVSPKNAITRESIRTVYEISNSLSALYENIDSFSRIARGIRAFEKGIASYHFEDRFHSFVRTLEAFIYLMPREGKNEFAKRVSELTKFPDKTRLQKVYALRSSIEHMHHPFRAFEGFTKSEFQKLTFELEVLARGVLKYFL</sequence>
<keyword evidence="2" id="KW-1185">Reference proteome</keyword>
<gene>
    <name evidence="1" type="ORF">EHQ90_12410</name>
</gene>
<reference evidence="2" key="1">
    <citation type="journal article" date="2019" name="PLoS Negl. Trop. Dis.">
        <title>Revisiting the worldwide diversity of Leptospira species in the environment.</title>
        <authorList>
            <person name="Vincent A.T."/>
            <person name="Schiettekatte O."/>
            <person name="Bourhy P."/>
            <person name="Veyrier F.J."/>
            <person name="Picardeau M."/>
        </authorList>
    </citation>
    <scope>NUCLEOTIDE SEQUENCE [LARGE SCALE GENOMIC DNA]</scope>
    <source>
        <strain evidence="2">201702407</strain>
    </source>
</reference>
<dbReference type="EMBL" id="RQGT01000074">
    <property type="protein sequence ID" value="TGM14402.1"/>
    <property type="molecule type" value="Genomic_DNA"/>
</dbReference>
<accession>A0ABY2N1U4</accession>
<evidence type="ECO:0000313" key="1">
    <source>
        <dbReference type="EMBL" id="TGM14402.1"/>
    </source>
</evidence>